<dbReference type="PANTHER" id="PTHR12203">
    <property type="entry name" value="KDEL LYS-ASP-GLU-LEU CONTAINING - RELATED"/>
    <property type="match status" value="1"/>
</dbReference>
<dbReference type="OrthoDB" id="202415at2759"/>
<dbReference type="PANTHER" id="PTHR12203:SF105">
    <property type="entry name" value="OS08G0101800 PROTEIN"/>
    <property type="match status" value="1"/>
</dbReference>
<dbReference type="SMART" id="SM00672">
    <property type="entry name" value="CAP10"/>
    <property type="match status" value="2"/>
</dbReference>
<dbReference type="InterPro" id="IPR006598">
    <property type="entry name" value="CAP10"/>
</dbReference>
<reference evidence="3" key="1">
    <citation type="submission" date="2022-05" db="EMBL/GenBank/DDBJ databases">
        <title>The Musa troglodytarum L. genome provides insights into the mechanism of non-climacteric behaviour and enrichment of carotenoids.</title>
        <authorList>
            <person name="Wang J."/>
        </authorList>
    </citation>
    <scope>NUCLEOTIDE SEQUENCE</scope>
    <source>
        <tissue evidence="3">Leaf</tissue>
    </source>
</reference>
<evidence type="ECO:0000256" key="1">
    <source>
        <dbReference type="SAM" id="Phobius"/>
    </source>
</evidence>
<sequence length="1009" mass="116643">MRSCLKAMNVSLENKANSAVAAIRSSTKGVAVVVLTLLVLVVFISTHWIDGTTLTTISSKNEQVLSSHPRKPQSKPIILACGNQTTPVCQRSLSPSPSPSAISSVPQSSPSCPDYFRWVHEDLRPWKSTGITEEMVGRARKFATFRLVVLAGRVYVERYRRPFQTRDVFTLWGVLQLVSRYPGRVPDLDLMFNCDDTPVVKLADHRSSQPPPLFRYCKDDRTLDIVFPDWSFWGWAELNIKPWETLANDLKQRNQRVKWRDRKPYAYWKGNPWVSDSRRDLIKCNVSKHHDWKARLYDQNWDREIKQGFRNSNLANQCDHRYKIYIEGRAWSVSQKYILACDSPAFFVKTHFHDFFSRALMPGLHFWPIREDDKCRSIRFAVDWGNEHQQEAQEMGRAGSSFVQEELKMDYVYDYMLHLLTEYAKLLRYEPAVPEKATELCSESMACPATGLVKEFLMESMAKSTHDAEPCAMPPPFDPEALQAVREKKANAVRQVELWQQQAWNIAFKNKAKLVAATIRSSTMGVVVIFLVLLVLVFSTFWIANISDYRMVTSMTPQALKSNISHSAHPPPKPQPKPIALTCGNQTTVPICQRQVSASVVPSRPPTMPQSSASCPGYFRWIYEDLRPWKTTGITREMVESAQKFATFRLVVLDGRVYVEHYGGGFQTRDVFTLWGLLQLANRNPGRIPDLDLMFNCNDTPSVKSADHRSSPPPPLFRYCKDDKTLDIVFPDWSFWGWAEVNIKPWRTLIKELEEGNRRVKWRDREPYAYWKGNPWVSDSRSDLMRCNVSKLHDWNARLYAVNWDSEKRKGYKNSNLASQCKYRYKIFVEGRAWSVSNKYILACDSPALFVRTHFHDFFSRGLMPGLHYWPIREDDKCSSIKFAVDWGNKHQEEAEAMGRVGSSHMKEEVKMEYVYDYMLHLLIEYAQLLRYKPTVPEKATEFCLESVACPATGLVKKLLMESMEKRTGEAKPCRIPPPFNPEELREIMERKANVLKQIESWEEKKANK</sequence>
<evidence type="ECO:0000313" key="4">
    <source>
        <dbReference type="Proteomes" id="UP001055439"/>
    </source>
</evidence>
<feature type="domain" description="Glycosyl transferase CAP10" evidence="2">
    <location>
        <begin position="184"/>
        <end position="430"/>
    </location>
</feature>
<feature type="transmembrane region" description="Helical" evidence="1">
    <location>
        <begin position="524"/>
        <end position="544"/>
    </location>
</feature>
<dbReference type="InterPro" id="IPR051091">
    <property type="entry name" value="O-Glucosyltr/Glycosyltrsf_90"/>
</dbReference>
<accession>A0A9E7JMM3</accession>
<protein>
    <submittedName>
        <fullName evidence="3">CAP10</fullName>
    </submittedName>
</protein>
<gene>
    <name evidence="3" type="ORF">MUK42_27032</name>
</gene>
<dbReference type="EMBL" id="CP097504">
    <property type="protein sequence ID" value="URD86912.1"/>
    <property type="molecule type" value="Genomic_DNA"/>
</dbReference>
<feature type="domain" description="Glycosyl transferase CAP10" evidence="2">
    <location>
        <begin position="687"/>
        <end position="933"/>
    </location>
</feature>
<dbReference type="AlphaFoldDB" id="A0A9E7JMM3"/>
<keyword evidence="1" id="KW-0812">Transmembrane</keyword>
<dbReference type="Pfam" id="PF05686">
    <property type="entry name" value="Glyco_transf_90"/>
    <property type="match status" value="2"/>
</dbReference>
<keyword evidence="1" id="KW-0472">Membrane</keyword>
<evidence type="ECO:0000313" key="3">
    <source>
        <dbReference type="EMBL" id="URD86912.1"/>
    </source>
</evidence>
<proteinExistence type="predicted"/>
<keyword evidence="1" id="KW-1133">Transmembrane helix</keyword>
<feature type="transmembrane region" description="Helical" evidence="1">
    <location>
        <begin position="30"/>
        <end position="49"/>
    </location>
</feature>
<name>A0A9E7JMM3_9LILI</name>
<dbReference type="Proteomes" id="UP001055439">
    <property type="component" value="Chromosome 2"/>
</dbReference>
<keyword evidence="4" id="KW-1185">Reference proteome</keyword>
<evidence type="ECO:0000259" key="2">
    <source>
        <dbReference type="SMART" id="SM00672"/>
    </source>
</evidence>
<organism evidence="3 4">
    <name type="scientific">Musa troglodytarum</name>
    <name type="common">fe'i banana</name>
    <dbReference type="NCBI Taxonomy" id="320322"/>
    <lineage>
        <taxon>Eukaryota</taxon>
        <taxon>Viridiplantae</taxon>
        <taxon>Streptophyta</taxon>
        <taxon>Embryophyta</taxon>
        <taxon>Tracheophyta</taxon>
        <taxon>Spermatophyta</taxon>
        <taxon>Magnoliopsida</taxon>
        <taxon>Liliopsida</taxon>
        <taxon>Zingiberales</taxon>
        <taxon>Musaceae</taxon>
        <taxon>Musa</taxon>
    </lineage>
</organism>